<dbReference type="PANTHER" id="PTHR30163:SF8">
    <property type="entry name" value="LYTIC MUREIN TRANSGLYCOSYLASE"/>
    <property type="match status" value="1"/>
</dbReference>
<dbReference type="FunFam" id="1.10.8.350:FF:000001">
    <property type="entry name" value="Lytic murein transglycosylase B"/>
    <property type="match status" value="1"/>
</dbReference>
<dbReference type="InterPro" id="IPR011970">
    <property type="entry name" value="MltB_2"/>
</dbReference>
<comment type="caution">
    <text evidence="3">The sequence shown here is derived from an EMBL/GenBank/DDBJ whole genome shotgun (WGS) entry which is preliminary data.</text>
</comment>
<dbReference type="AlphaFoldDB" id="A0A437ME69"/>
<dbReference type="GO" id="GO:0008933">
    <property type="term" value="F:peptidoglycan lytic transglycosylase activity"/>
    <property type="evidence" value="ECO:0007669"/>
    <property type="project" value="TreeGrafter"/>
</dbReference>
<organism evidence="3 4">
    <name type="scientific">Rhodovarius crocodyli</name>
    <dbReference type="NCBI Taxonomy" id="1979269"/>
    <lineage>
        <taxon>Bacteria</taxon>
        <taxon>Pseudomonadati</taxon>
        <taxon>Pseudomonadota</taxon>
        <taxon>Alphaproteobacteria</taxon>
        <taxon>Acetobacterales</taxon>
        <taxon>Roseomonadaceae</taxon>
        <taxon>Rhodovarius</taxon>
    </lineage>
</organism>
<evidence type="ECO:0000313" key="3">
    <source>
        <dbReference type="EMBL" id="RVT95948.1"/>
    </source>
</evidence>
<dbReference type="Pfam" id="PF13406">
    <property type="entry name" value="SLT_2"/>
    <property type="match status" value="1"/>
</dbReference>
<accession>A0A437ME69</accession>
<evidence type="ECO:0000256" key="1">
    <source>
        <dbReference type="SAM" id="SignalP"/>
    </source>
</evidence>
<keyword evidence="4" id="KW-1185">Reference proteome</keyword>
<evidence type="ECO:0000313" key="4">
    <source>
        <dbReference type="Proteomes" id="UP000282957"/>
    </source>
</evidence>
<dbReference type="NCBIfam" id="TIGR02283">
    <property type="entry name" value="MltB_2"/>
    <property type="match status" value="1"/>
</dbReference>
<dbReference type="InterPro" id="IPR023346">
    <property type="entry name" value="Lysozyme-like_dom_sf"/>
</dbReference>
<reference evidence="3 4" key="1">
    <citation type="submission" date="2019-01" db="EMBL/GenBank/DDBJ databases">
        <authorList>
            <person name="Chen W.-M."/>
        </authorList>
    </citation>
    <scope>NUCLEOTIDE SEQUENCE [LARGE SCALE GENOMIC DNA]</scope>
    <source>
        <strain evidence="3 4">CCP-6</strain>
    </source>
</reference>
<evidence type="ECO:0000259" key="2">
    <source>
        <dbReference type="Pfam" id="PF13406"/>
    </source>
</evidence>
<dbReference type="PANTHER" id="PTHR30163">
    <property type="entry name" value="MEMBRANE-BOUND LYTIC MUREIN TRANSGLYCOSYLASE B"/>
    <property type="match status" value="1"/>
</dbReference>
<proteinExistence type="predicted"/>
<keyword evidence="1" id="KW-0732">Signal</keyword>
<dbReference type="InterPro" id="IPR043426">
    <property type="entry name" value="MltB-like"/>
</dbReference>
<protein>
    <submittedName>
        <fullName evidence="3">Lytic murein transglycosylase</fullName>
    </submittedName>
</protein>
<dbReference type="Proteomes" id="UP000282957">
    <property type="component" value="Unassembled WGS sequence"/>
</dbReference>
<dbReference type="SUPFAM" id="SSF53955">
    <property type="entry name" value="Lysozyme-like"/>
    <property type="match status" value="1"/>
</dbReference>
<sequence>MRMSRRALNHAALAGGFLALSTPLPVLAQPAGSFDAFIAGIRREARQAGVSESTLSRALSGLRPNDRVLELDRRQPEFTITWQQYRDGRLSSTRIDAGRRAYADQRNLLRNVEARFRVSPKVIMGIWGLETNYGGFTGNFNVIEALATLAWEGRRASFFKNELMAALRILDGGHISVDRMRGSYAGAMGQPQFMPSSFERFAVDMDGDGRKDIWTDTADALGSIGHYLARSGWRDGESWGYEVVLPPGFNLSLAEPSRPRPAGEWPAVAEWARMGVRRADGGPLQGGQGGLIIPANQASGANQAFLALPNFHAIRRYNPSNFYALTVGMLGDRVTA</sequence>
<feature type="signal peptide" evidence="1">
    <location>
        <begin position="1"/>
        <end position="28"/>
    </location>
</feature>
<dbReference type="Gene3D" id="1.10.8.350">
    <property type="entry name" value="Bacterial muramidase"/>
    <property type="match status" value="1"/>
</dbReference>
<gene>
    <name evidence="3" type="ORF">EOD42_12500</name>
</gene>
<feature type="domain" description="Transglycosylase SLT" evidence="2">
    <location>
        <begin position="33"/>
        <end position="332"/>
    </location>
</feature>
<dbReference type="InterPro" id="IPR031304">
    <property type="entry name" value="SLT_2"/>
</dbReference>
<name>A0A437ME69_9PROT</name>
<dbReference type="CDD" id="cd13399">
    <property type="entry name" value="Slt35-like"/>
    <property type="match status" value="1"/>
</dbReference>
<dbReference type="OrthoDB" id="9808544at2"/>
<dbReference type="EMBL" id="SACL01000004">
    <property type="protein sequence ID" value="RVT95948.1"/>
    <property type="molecule type" value="Genomic_DNA"/>
</dbReference>
<dbReference type="Gene3D" id="1.10.530.10">
    <property type="match status" value="1"/>
</dbReference>
<dbReference type="GO" id="GO:0009253">
    <property type="term" value="P:peptidoglycan catabolic process"/>
    <property type="evidence" value="ECO:0007669"/>
    <property type="project" value="TreeGrafter"/>
</dbReference>
<feature type="chain" id="PRO_5019211518" evidence="1">
    <location>
        <begin position="29"/>
        <end position="336"/>
    </location>
</feature>